<evidence type="ECO:0000256" key="3">
    <source>
        <dbReference type="ARBA" id="ARBA00022491"/>
    </source>
</evidence>
<dbReference type="OrthoDB" id="10382at2157"/>
<dbReference type="InterPro" id="IPR016095">
    <property type="entry name" value="Ribosomal_uL1_3-a/b-sand"/>
</dbReference>
<dbReference type="HAMAP" id="MF_01318_A">
    <property type="entry name" value="Ribosomal_uL1_A"/>
    <property type="match status" value="1"/>
</dbReference>
<keyword evidence="7 11" id="KW-0694">RNA-binding</keyword>
<dbReference type="EMBL" id="MRZU01000004">
    <property type="protein sequence ID" value="OUJ18534.1"/>
    <property type="molecule type" value="Genomic_DNA"/>
</dbReference>
<dbReference type="PROSITE" id="PS01199">
    <property type="entry name" value="RIBOSOMAL_L1"/>
    <property type="match status" value="1"/>
</dbReference>
<dbReference type="CDD" id="cd00403">
    <property type="entry name" value="Ribosomal_L1"/>
    <property type="match status" value="1"/>
</dbReference>
<keyword evidence="5 11" id="KW-0699">rRNA-binding</keyword>
<dbReference type="FunFam" id="3.40.50.790:FF:000005">
    <property type="entry name" value="50S ribosomal protein L1"/>
    <property type="match status" value="1"/>
</dbReference>
<evidence type="ECO:0000256" key="2">
    <source>
        <dbReference type="ARBA" id="ARBA00011838"/>
    </source>
</evidence>
<comment type="function">
    <text evidence="10">Probably involved in E site tRNA release. Binds directly to 23S rRNA.</text>
</comment>
<keyword evidence="6 11" id="KW-0810">Translation regulation</keyword>
<keyword evidence="3 11" id="KW-0678">Repressor</keyword>
<dbReference type="PIRSF" id="PIRSF002155">
    <property type="entry name" value="Ribosomal_L1"/>
    <property type="match status" value="1"/>
</dbReference>
<dbReference type="NCBIfam" id="NF003244">
    <property type="entry name" value="PRK04203.1"/>
    <property type="match status" value="1"/>
</dbReference>
<comment type="subunit">
    <text evidence="2 11">Part of the 50S ribosomal subunit.</text>
</comment>
<dbReference type="GO" id="GO:0006417">
    <property type="term" value="P:regulation of translation"/>
    <property type="evidence" value="ECO:0007669"/>
    <property type="project" value="UniProtKB-KW"/>
</dbReference>
<evidence type="ECO:0000256" key="12">
    <source>
        <dbReference type="RuleBase" id="RU000659"/>
    </source>
</evidence>
<dbReference type="GO" id="GO:0006412">
    <property type="term" value="P:translation"/>
    <property type="evidence" value="ECO:0007669"/>
    <property type="project" value="UniProtKB-UniRule"/>
</dbReference>
<name>A0A1Y3GEB6_9EURY</name>
<dbReference type="GO" id="GO:0003735">
    <property type="term" value="F:structural constituent of ribosome"/>
    <property type="evidence" value="ECO:0007669"/>
    <property type="project" value="InterPro"/>
</dbReference>
<dbReference type="GO" id="GO:0019843">
    <property type="term" value="F:rRNA binding"/>
    <property type="evidence" value="ECO:0007669"/>
    <property type="project" value="UniProtKB-UniRule"/>
</dbReference>
<sequence>MISNEEILEKVEETVDLAPERGFKENVDMAINLKNVDLSDPNNRVDLEIVLPNGLGKDVKVCVIGNSAQMLNAENADKKITPEELEKLGKEKSEARALAKEMNFFLAEADLMPKIGKLLGPILGPRGKMPDPVRPGEEVEPKIKRLKNTVKLRSGESSTFHTTIGTVELGQEKISENINTMLKRLERDLPQARQNIDSVYIKTTMGPSVELI</sequence>
<protein>
    <recommendedName>
        <fullName evidence="11">Large ribosomal subunit protein uL1</fullName>
    </recommendedName>
</protein>
<dbReference type="GO" id="GO:0015934">
    <property type="term" value="C:large ribosomal subunit"/>
    <property type="evidence" value="ECO:0007669"/>
    <property type="project" value="InterPro"/>
</dbReference>
<evidence type="ECO:0000256" key="13">
    <source>
        <dbReference type="SAM" id="Coils"/>
    </source>
</evidence>
<evidence type="ECO:0000256" key="1">
    <source>
        <dbReference type="ARBA" id="ARBA00010531"/>
    </source>
</evidence>
<evidence type="ECO:0000256" key="10">
    <source>
        <dbReference type="ARBA" id="ARBA00045545"/>
    </source>
</evidence>
<dbReference type="GO" id="GO:0000049">
    <property type="term" value="F:tRNA binding"/>
    <property type="evidence" value="ECO:0007669"/>
    <property type="project" value="UniProtKB-KW"/>
</dbReference>
<comment type="function">
    <text evidence="11">Protein L1 is also a translational repressor protein, it controls the translation of its operon by binding to its mRNA.</text>
</comment>
<dbReference type="SUPFAM" id="SSF56808">
    <property type="entry name" value="Ribosomal protein L1"/>
    <property type="match status" value="1"/>
</dbReference>
<keyword evidence="9 11" id="KW-0687">Ribonucleoprotein</keyword>
<organism evidence="14 15">
    <name type="scientific">Methanonatronarchaeum thermophilum</name>
    <dbReference type="NCBI Taxonomy" id="1927129"/>
    <lineage>
        <taxon>Archaea</taxon>
        <taxon>Methanobacteriati</taxon>
        <taxon>Methanobacteriota</taxon>
        <taxon>Methanonatronarchaeia</taxon>
        <taxon>Methanonatronarchaeales</taxon>
        <taxon>Methanonatronarchaeaceae</taxon>
        <taxon>Methanonatronarchaeum</taxon>
    </lineage>
</organism>
<keyword evidence="4 11" id="KW-0820">tRNA-binding</keyword>
<dbReference type="InterPro" id="IPR023673">
    <property type="entry name" value="Ribosomal_uL1_CS"/>
</dbReference>
<evidence type="ECO:0000313" key="14">
    <source>
        <dbReference type="EMBL" id="OUJ18534.1"/>
    </source>
</evidence>
<evidence type="ECO:0000256" key="6">
    <source>
        <dbReference type="ARBA" id="ARBA00022845"/>
    </source>
</evidence>
<evidence type="ECO:0000256" key="9">
    <source>
        <dbReference type="ARBA" id="ARBA00023274"/>
    </source>
</evidence>
<dbReference type="Pfam" id="PF00687">
    <property type="entry name" value="Ribosomal_L1"/>
    <property type="match status" value="1"/>
</dbReference>
<comment type="function">
    <text evidence="11">Binds directly to 23S rRNA. Probably involved in E site tRNA release.</text>
</comment>
<evidence type="ECO:0000256" key="11">
    <source>
        <dbReference type="HAMAP-Rule" id="MF_01318"/>
    </source>
</evidence>
<accession>A0A1Y3GEB6</accession>
<comment type="similarity">
    <text evidence="1 11 12">Belongs to the universal ribosomal protein uL1 family.</text>
</comment>
<dbReference type="Proteomes" id="UP000195137">
    <property type="component" value="Unassembled WGS sequence"/>
</dbReference>
<evidence type="ECO:0000256" key="7">
    <source>
        <dbReference type="ARBA" id="ARBA00022884"/>
    </source>
</evidence>
<keyword evidence="13" id="KW-0175">Coiled coil</keyword>
<dbReference type="RefSeq" id="WP_201721319.1">
    <property type="nucleotide sequence ID" value="NZ_MRZU01000004.1"/>
</dbReference>
<dbReference type="InterPro" id="IPR028364">
    <property type="entry name" value="Ribosomal_uL1/biogenesis"/>
</dbReference>
<dbReference type="PANTHER" id="PTHR36427:SF3">
    <property type="entry name" value="LARGE RIBOSOMAL SUBUNIT PROTEIN UL1M"/>
    <property type="match status" value="1"/>
</dbReference>
<gene>
    <name evidence="11" type="primary">rpl1</name>
    <name evidence="14" type="ORF">AMET1_1453</name>
</gene>
<evidence type="ECO:0000256" key="8">
    <source>
        <dbReference type="ARBA" id="ARBA00022980"/>
    </source>
</evidence>
<dbReference type="PANTHER" id="PTHR36427">
    <property type="entry name" value="54S RIBOSOMAL PROTEIN L1, MITOCHONDRIAL"/>
    <property type="match status" value="1"/>
</dbReference>
<feature type="coiled-coil region" evidence="13">
    <location>
        <begin position="175"/>
        <end position="202"/>
    </location>
</feature>
<reference evidence="14 15" key="1">
    <citation type="submission" date="2016-12" db="EMBL/GenBank/DDBJ databases">
        <title>Discovery of methanogenic haloarchaea.</title>
        <authorList>
            <person name="Sorokin D.Y."/>
            <person name="Makarova K.S."/>
            <person name="Abbas B."/>
            <person name="Ferrer M."/>
            <person name="Golyshin P.N."/>
        </authorList>
    </citation>
    <scope>NUCLEOTIDE SEQUENCE [LARGE SCALE GENOMIC DNA]</scope>
    <source>
        <strain evidence="14">AMET1</strain>
    </source>
</reference>
<dbReference type="AlphaFoldDB" id="A0A1Y3GEB6"/>
<dbReference type="InterPro" id="IPR002143">
    <property type="entry name" value="Ribosomal_uL1"/>
</dbReference>
<keyword evidence="15" id="KW-1185">Reference proteome</keyword>
<proteinExistence type="inferred from homology"/>
<comment type="caution">
    <text evidence="14">The sequence shown here is derived from an EMBL/GenBank/DDBJ whole genome shotgun (WGS) entry which is preliminary data.</text>
</comment>
<dbReference type="InterPro" id="IPR023669">
    <property type="entry name" value="Ribosomal_uL1_arc"/>
</dbReference>
<evidence type="ECO:0000256" key="4">
    <source>
        <dbReference type="ARBA" id="ARBA00022555"/>
    </source>
</evidence>
<evidence type="ECO:0000256" key="5">
    <source>
        <dbReference type="ARBA" id="ARBA00022730"/>
    </source>
</evidence>
<evidence type="ECO:0000313" key="15">
    <source>
        <dbReference type="Proteomes" id="UP000195137"/>
    </source>
</evidence>
<dbReference type="InterPro" id="IPR023674">
    <property type="entry name" value="Ribosomal_uL1-like"/>
</dbReference>
<dbReference type="Gene3D" id="3.30.190.20">
    <property type="match status" value="1"/>
</dbReference>
<keyword evidence="8 11" id="KW-0689">Ribosomal protein</keyword>
<dbReference type="Gene3D" id="3.40.50.790">
    <property type="match status" value="1"/>
</dbReference>